<name>A0A8S5TZ75_9CAUD</name>
<organism evidence="1">
    <name type="scientific">Siphoviridae sp. ctnPP24</name>
    <dbReference type="NCBI Taxonomy" id="2825662"/>
    <lineage>
        <taxon>Viruses</taxon>
        <taxon>Duplodnaviria</taxon>
        <taxon>Heunggongvirae</taxon>
        <taxon>Uroviricota</taxon>
        <taxon>Caudoviricetes</taxon>
    </lineage>
</organism>
<sequence length="38" mass="4109">MTCIPSAPTQMMDSWTCVARATPKLALTTTKTVSSSYQ</sequence>
<dbReference type="EMBL" id="BK015962">
    <property type="protein sequence ID" value="DAF87509.1"/>
    <property type="molecule type" value="Genomic_DNA"/>
</dbReference>
<proteinExistence type="predicted"/>
<evidence type="ECO:0000313" key="1">
    <source>
        <dbReference type="EMBL" id="DAF87509.1"/>
    </source>
</evidence>
<accession>A0A8S5TZ75</accession>
<protein>
    <submittedName>
        <fullName evidence="1">Uncharacterized protein</fullName>
    </submittedName>
</protein>
<reference evidence="1" key="1">
    <citation type="journal article" date="2021" name="Proc. Natl. Acad. Sci. U.S.A.">
        <title>A Catalog of Tens of Thousands of Viruses from Human Metagenomes Reveals Hidden Associations with Chronic Diseases.</title>
        <authorList>
            <person name="Tisza M.J."/>
            <person name="Buck C.B."/>
        </authorList>
    </citation>
    <scope>NUCLEOTIDE SEQUENCE</scope>
    <source>
        <strain evidence="1">CtnPP24</strain>
    </source>
</reference>